<dbReference type="InterPro" id="IPR015414">
    <property type="entry name" value="TMEM64"/>
</dbReference>
<sequence length="223" mass="24713">MGIHIWVRVLSFSGLLLLLVVALRSEPAMLLLSGDLQALRELAGGSVGVLMLATLALMIIQNLFTIIPLILLISVNVSLFGFTYGYLWSWVCSIAGGVVSFLAVRYWFQSLFAKRMNERLKDKIEGNGFLFVFLGRIFPFVPTSAVNIAAGISSIRLSHFVYSTMIGNLLYFFVLALVGLGILSIRLEKAAFFTLGGAVVVAYVSYRIWRGRRKKLQNRDIPG</sequence>
<evidence type="ECO:0000313" key="9">
    <source>
        <dbReference type="Proteomes" id="UP000677918"/>
    </source>
</evidence>
<feature type="transmembrane region" description="Helical" evidence="6">
    <location>
        <begin position="160"/>
        <end position="185"/>
    </location>
</feature>
<evidence type="ECO:0000256" key="4">
    <source>
        <dbReference type="ARBA" id="ARBA00022989"/>
    </source>
</evidence>
<feature type="domain" description="VTT" evidence="7">
    <location>
        <begin position="71"/>
        <end position="179"/>
    </location>
</feature>
<comment type="subcellular location">
    <subcellularLocation>
        <location evidence="1 6">Cell membrane</location>
        <topology evidence="1 6">Multi-pass membrane protein</topology>
    </subcellularLocation>
</comment>
<comment type="caution">
    <text evidence="8">The sequence shown here is derived from an EMBL/GenBank/DDBJ whole genome shotgun (WGS) entry which is preliminary data.</text>
</comment>
<dbReference type="PANTHER" id="PTHR12677">
    <property type="entry name" value="GOLGI APPARATUS MEMBRANE PROTEIN TVP38-RELATED"/>
    <property type="match status" value="1"/>
</dbReference>
<dbReference type="PANTHER" id="PTHR12677:SF55">
    <property type="entry name" value="UNDECAPRENYL PHOSPHATE TRANSPORTER SAOUHSC_00901-RELATED"/>
    <property type="match status" value="1"/>
</dbReference>
<dbReference type="Pfam" id="PF09335">
    <property type="entry name" value="VTT_dom"/>
    <property type="match status" value="1"/>
</dbReference>
<organism evidence="8 9">
    <name type="scientific">Xylanibacillus composti</name>
    <dbReference type="NCBI Taxonomy" id="1572762"/>
    <lineage>
        <taxon>Bacteria</taxon>
        <taxon>Bacillati</taxon>
        <taxon>Bacillota</taxon>
        <taxon>Bacilli</taxon>
        <taxon>Bacillales</taxon>
        <taxon>Paenibacillaceae</taxon>
        <taxon>Xylanibacillus</taxon>
    </lineage>
</organism>
<keyword evidence="9" id="KW-1185">Reference proteome</keyword>
<keyword evidence="2 6" id="KW-1003">Cell membrane</keyword>
<name>A0A8J4GYG1_9BACL</name>
<dbReference type="EMBL" id="BOVK01000005">
    <property type="protein sequence ID" value="GIQ67517.1"/>
    <property type="molecule type" value="Genomic_DNA"/>
</dbReference>
<accession>A0A8J4GYG1</accession>
<evidence type="ECO:0000256" key="6">
    <source>
        <dbReference type="RuleBase" id="RU366058"/>
    </source>
</evidence>
<dbReference type="InterPro" id="IPR032816">
    <property type="entry name" value="VTT_dom"/>
</dbReference>
<feature type="transmembrane region" description="Helical" evidence="6">
    <location>
        <begin position="85"/>
        <end position="108"/>
    </location>
</feature>
<dbReference type="GO" id="GO:0005886">
    <property type="term" value="C:plasma membrane"/>
    <property type="evidence" value="ECO:0007669"/>
    <property type="project" value="UniProtKB-SubCell"/>
</dbReference>
<comment type="similarity">
    <text evidence="6">Belongs to the TVP38/TMEM64 family.</text>
</comment>
<dbReference type="Proteomes" id="UP000677918">
    <property type="component" value="Unassembled WGS sequence"/>
</dbReference>
<evidence type="ECO:0000256" key="5">
    <source>
        <dbReference type="ARBA" id="ARBA00023136"/>
    </source>
</evidence>
<evidence type="ECO:0000256" key="3">
    <source>
        <dbReference type="ARBA" id="ARBA00022692"/>
    </source>
</evidence>
<keyword evidence="3 6" id="KW-0812">Transmembrane</keyword>
<protein>
    <recommendedName>
        <fullName evidence="6">TVP38/TMEM64 family membrane protein</fullName>
    </recommendedName>
</protein>
<dbReference type="RefSeq" id="WP_213410114.1">
    <property type="nucleotide sequence ID" value="NZ_BOVK01000005.1"/>
</dbReference>
<feature type="transmembrane region" description="Helical" evidence="6">
    <location>
        <begin position="191"/>
        <end position="209"/>
    </location>
</feature>
<feature type="transmembrane region" description="Helical" evidence="6">
    <location>
        <begin position="48"/>
        <end position="73"/>
    </location>
</feature>
<keyword evidence="5 6" id="KW-0472">Membrane</keyword>
<gene>
    <name evidence="8" type="ORF">XYCOK13_03410</name>
</gene>
<dbReference type="AlphaFoldDB" id="A0A8J4GYG1"/>
<evidence type="ECO:0000313" key="8">
    <source>
        <dbReference type="EMBL" id="GIQ67517.1"/>
    </source>
</evidence>
<evidence type="ECO:0000256" key="2">
    <source>
        <dbReference type="ARBA" id="ARBA00022475"/>
    </source>
</evidence>
<reference evidence="8" key="1">
    <citation type="submission" date="2021-04" db="EMBL/GenBank/DDBJ databases">
        <title>Draft genome sequence of Xylanibacillus composti strain K13.</title>
        <authorList>
            <person name="Uke A."/>
            <person name="Chhe C."/>
            <person name="Baramee S."/>
            <person name="Kosugi A."/>
        </authorList>
    </citation>
    <scope>NUCLEOTIDE SEQUENCE</scope>
    <source>
        <strain evidence="8">K13</strain>
    </source>
</reference>
<proteinExistence type="inferred from homology"/>
<keyword evidence="4 6" id="KW-1133">Transmembrane helix</keyword>
<evidence type="ECO:0000259" key="7">
    <source>
        <dbReference type="Pfam" id="PF09335"/>
    </source>
</evidence>
<evidence type="ECO:0000256" key="1">
    <source>
        <dbReference type="ARBA" id="ARBA00004651"/>
    </source>
</evidence>
<feature type="transmembrane region" description="Helical" evidence="6">
    <location>
        <begin position="128"/>
        <end position="148"/>
    </location>
</feature>